<feature type="compositionally biased region" description="Basic and acidic residues" evidence="1">
    <location>
        <begin position="111"/>
        <end position="123"/>
    </location>
</feature>
<dbReference type="AlphaFoldDB" id="A0ABD5WPU4"/>
<proteinExistence type="predicted"/>
<dbReference type="GeneID" id="99178436"/>
<organism evidence="2 3">
    <name type="scientific">Halorussus caseinilyticus</name>
    <dbReference type="NCBI Taxonomy" id="3034025"/>
    <lineage>
        <taxon>Archaea</taxon>
        <taxon>Methanobacteriati</taxon>
        <taxon>Methanobacteriota</taxon>
        <taxon>Stenosarchaea group</taxon>
        <taxon>Halobacteria</taxon>
        <taxon>Halobacteriales</taxon>
        <taxon>Haladaptataceae</taxon>
        <taxon>Halorussus</taxon>
    </lineage>
</organism>
<dbReference type="EMBL" id="JBHSZH010000005">
    <property type="protein sequence ID" value="MFC7080099.1"/>
    <property type="molecule type" value="Genomic_DNA"/>
</dbReference>
<accession>A0ABD5WPU4</accession>
<gene>
    <name evidence="2" type="ORF">ACFQJ6_08195</name>
</gene>
<keyword evidence="3" id="KW-1185">Reference proteome</keyword>
<sequence>MSRDEATDLQEAVGDALTQRREFFRTAGVHREDGTYEVTRRGADSAGNSKVFESFEALRRMFDRLPVEFTADDVGRTGITGSRRHMLVRHFAEHPAFDCDITRRNPLTAEKTNEAQAREKTMTGDESEVASAD</sequence>
<reference evidence="2 3" key="1">
    <citation type="journal article" date="2019" name="Int. J. Syst. Evol. Microbiol.">
        <title>The Global Catalogue of Microorganisms (GCM) 10K type strain sequencing project: providing services to taxonomists for standard genome sequencing and annotation.</title>
        <authorList>
            <consortium name="The Broad Institute Genomics Platform"/>
            <consortium name="The Broad Institute Genome Sequencing Center for Infectious Disease"/>
            <person name="Wu L."/>
            <person name="Ma J."/>
        </authorList>
    </citation>
    <scope>NUCLEOTIDE SEQUENCE [LARGE SCALE GENOMIC DNA]</scope>
    <source>
        <strain evidence="2 3">DT72</strain>
    </source>
</reference>
<comment type="caution">
    <text evidence="2">The sequence shown here is derived from an EMBL/GenBank/DDBJ whole genome shotgun (WGS) entry which is preliminary data.</text>
</comment>
<evidence type="ECO:0000313" key="3">
    <source>
        <dbReference type="Proteomes" id="UP001596407"/>
    </source>
</evidence>
<dbReference type="Proteomes" id="UP001596407">
    <property type="component" value="Unassembled WGS sequence"/>
</dbReference>
<feature type="region of interest" description="Disordered" evidence="1">
    <location>
        <begin position="103"/>
        <end position="133"/>
    </location>
</feature>
<protein>
    <submittedName>
        <fullName evidence="2">Uncharacterized protein</fullName>
    </submittedName>
</protein>
<dbReference type="Pfam" id="PF24372">
    <property type="entry name" value="DUF7528"/>
    <property type="match status" value="1"/>
</dbReference>
<dbReference type="InterPro" id="IPR055950">
    <property type="entry name" value="DUF7528"/>
</dbReference>
<evidence type="ECO:0000313" key="2">
    <source>
        <dbReference type="EMBL" id="MFC7080099.1"/>
    </source>
</evidence>
<name>A0ABD5WPU4_9EURY</name>
<evidence type="ECO:0000256" key="1">
    <source>
        <dbReference type="SAM" id="MobiDB-lite"/>
    </source>
</evidence>
<dbReference type="RefSeq" id="WP_382210384.1">
    <property type="nucleotide sequence ID" value="NZ_CP119809.1"/>
</dbReference>